<dbReference type="OrthoDB" id="3017048at2759"/>
<dbReference type="AlphaFoldDB" id="A0A067TE13"/>
<dbReference type="Proteomes" id="UP000027222">
    <property type="component" value="Unassembled WGS sequence"/>
</dbReference>
<dbReference type="EMBL" id="KL142371">
    <property type="protein sequence ID" value="KDR80587.1"/>
    <property type="molecule type" value="Genomic_DNA"/>
</dbReference>
<evidence type="ECO:0000313" key="2">
    <source>
        <dbReference type="EMBL" id="KDR80587.1"/>
    </source>
</evidence>
<reference evidence="3" key="1">
    <citation type="journal article" date="2014" name="Proc. Natl. Acad. Sci. U.S.A.">
        <title>Extensive sampling of basidiomycete genomes demonstrates inadequacy of the white-rot/brown-rot paradigm for wood decay fungi.</title>
        <authorList>
            <person name="Riley R."/>
            <person name="Salamov A.A."/>
            <person name="Brown D.W."/>
            <person name="Nagy L.G."/>
            <person name="Floudas D."/>
            <person name="Held B.W."/>
            <person name="Levasseur A."/>
            <person name="Lombard V."/>
            <person name="Morin E."/>
            <person name="Otillar R."/>
            <person name="Lindquist E.A."/>
            <person name="Sun H."/>
            <person name="LaButti K.M."/>
            <person name="Schmutz J."/>
            <person name="Jabbour D."/>
            <person name="Luo H."/>
            <person name="Baker S.E."/>
            <person name="Pisabarro A.G."/>
            <person name="Walton J.D."/>
            <person name="Blanchette R.A."/>
            <person name="Henrissat B."/>
            <person name="Martin F."/>
            <person name="Cullen D."/>
            <person name="Hibbett D.S."/>
            <person name="Grigoriev I.V."/>
        </authorList>
    </citation>
    <scope>NUCLEOTIDE SEQUENCE [LARGE SCALE GENOMIC DNA]</scope>
    <source>
        <strain evidence="3">CBS 339.88</strain>
    </source>
</reference>
<organism evidence="2 3">
    <name type="scientific">Galerina marginata (strain CBS 339.88)</name>
    <dbReference type="NCBI Taxonomy" id="685588"/>
    <lineage>
        <taxon>Eukaryota</taxon>
        <taxon>Fungi</taxon>
        <taxon>Dikarya</taxon>
        <taxon>Basidiomycota</taxon>
        <taxon>Agaricomycotina</taxon>
        <taxon>Agaricomycetes</taxon>
        <taxon>Agaricomycetidae</taxon>
        <taxon>Agaricales</taxon>
        <taxon>Agaricineae</taxon>
        <taxon>Strophariaceae</taxon>
        <taxon>Galerina</taxon>
    </lineage>
</organism>
<evidence type="ECO:0000256" key="1">
    <source>
        <dbReference type="SAM" id="Coils"/>
    </source>
</evidence>
<feature type="coiled-coil region" evidence="1">
    <location>
        <begin position="13"/>
        <end position="47"/>
    </location>
</feature>
<gene>
    <name evidence="2" type="ORF">GALMADRAFT_276828</name>
</gene>
<protein>
    <submittedName>
        <fullName evidence="2">Uncharacterized protein</fullName>
    </submittedName>
</protein>
<evidence type="ECO:0000313" key="3">
    <source>
        <dbReference type="Proteomes" id="UP000027222"/>
    </source>
</evidence>
<keyword evidence="3" id="KW-1185">Reference proteome</keyword>
<accession>A0A067TE13</accession>
<name>A0A067TE13_GALM3</name>
<dbReference type="HOGENOM" id="CLU_2015466_0_0_1"/>
<proteinExistence type="predicted"/>
<keyword evidence="1" id="KW-0175">Coiled coil</keyword>
<sequence>MEQLRGAPRRATITSASKRLAQAEQAAKTIELALKQKNEMANDLQKRVELTRQCSQLTKELVVTLGKVGEAKKRLTLVTEKADRLDAKLQSLHEETNGFEFGYQKSKKDYSELVIELEHLGIN</sequence>